<sequence length="412" mass="45907">MALWWRGHVTIPVSKLWKVLSGWRPTRSDKTHGAARDFNKEISVKAELGREAAGNLHYAVPEPETINQVFLFVSNQLQAGFLAMCPPVKVRHGPKGMSCLYAAWLYQLVHGDQMKICFTCFKAAFLVVKNMLEMGDWEEEEWGAEPMELSEAGSEPEEWLGLSWGEGQGHLSHGNSVSTGPGILTSGPVGTVGIGLGPQPVPTELGPQEAVPLDLGPEDAEWTQALPWRFDGLSPCSHWLIPPLSWWDVFNVSPSPGQPVLLELSPIWPMDPLEAEAWLVDLKFVFLLGGFDAICYLLSMTPCWAVRTRVQRWQVLLDPGEVRVAQLQNAPEQQDLHRWRLSILESSELGVELVPADCSLRKGGFKVHSYLPWHSDTPEDWSSEPGERLLVVEVVSLRELPSFRSPSPDSQN</sequence>
<dbReference type="GO" id="GO:0005634">
    <property type="term" value="C:nucleus"/>
    <property type="evidence" value="ECO:0007669"/>
    <property type="project" value="TreeGrafter"/>
</dbReference>
<comment type="caution">
    <text evidence="1">The sequence shown here is derived from an EMBL/GenBank/DDBJ whole genome shotgun (WGS) entry which is preliminary data.</text>
</comment>
<dbReference type="Proteomes" id="UP000710432">
    <property type="component" value="Unassembled WGS sequence"/>
</dbReference>
<protein>
    <submittedName>
        <fullName evidence="1">Testis-expressed protein 19.2</fullName>
    </submittedName>
</protein>
<organism evidence="1 2">
    <name type="scientific">Microtus ochrogaster</name>
    <name type="common">Prairie vole</name>
    <dbReference type="NCBI Taxonomy" id="79684"/>
    <lineage>
        <taxon>Eukaryota</taxon>
        <taxon>Metazoa</taxon>
        <taxon>Chordata</taxon>
        <taxon>Craniata</taxon>
        <taxon>Vertebrata</taxon>
        <taxon>Euteleostomi</taxon>
        <taxon>Mammalia</taxon>
        <taxon>Eutheria</taxon>
        <taxon>Euarchontoglires</taxon>
        <taxon>Glires</taxon>
        <taxon>Rodentia</taxon>
        <taxon>Myomorpha</taxon>
        <taxon>Muroidea</taxon>
        <taxon>Cricetidae</taxon>
        <taxon>Arvicolinae</taxon>
        <taxon>Microtus</taxon>
    </lineage>
</organism>
<dbReference type="GO" id="GO:0005737">
    <property type="term" value="C:cytoplasm"/>
    <property type="evidence" value="ECO:0007669"/>
    <property type="project" value="TreeGrafter"/>
</dbReference>
<evidence type="ECO:0000313" key="1">
    <source>
        <dbReference type="EMBL" id="KAH0517896.1"/>
    </source>
</evidence>
<dbReference type="InterPro" id="IPR029093">
    <property type="entry name" value="TEX19"/>
</dbReference>
<dbReference type="AlphaFoldDB" id="A0A8J6L0N2"/>
<dbReference type="GO" id="GO:0007283">
    <property type="term" value="P:spermatogenesis"/>
    <property type="evidence" value="ECO:0007669"/>
    <property type="project" value="TreeGrafter"/>
</dbReference>
<dbReference type="Pfam" id="PF15553">
    <property type="entry name" value="TEX19"/>
    <property type="match status" value="1"/>
</dbReference>
<evidence type="ECO:0000313" key="2">
    <source>
        <dbReference type="Proteomes" id="UP000710432"/>
    </source>
</evidence>
<dbReference type="GO" id="GO:0001890">
    <property type="term" value="P:placenta development"/>
    <property type="evidence" value="ECO:0007669"/>
    <property type="project" value="TreeGrafter"/>
</dbReference>
<accession>A0A8J6L0N2</accession>
<name>A0A8J6L0N2_MICOH</name>
<reference evidence="1" key="1">
    <citation type="submission" date="2020-03" db="EMBL/GenBank/DDBJ databases">
        <title>Studies in the Genomics of Life Span.</title>
        <authorList>
            <person name="Glass D."/>
        </authorList>
    </citation>
    <scope>NUCLEOTIDE SEQUENCE</scope>
    <source>
        <strain evidence="1">LTLLF</strain>
        <tissue evidence="1">Muscle</tissue>
    </source>
</reference>
<dbReference type="PANTHER" id="PTHR31387:SF2">
    <property type="entry name" value="TESTIS-EXPRESSED PROTEIN 19.2"/>
    <property type="match status" value="1"/>
</dbReference>
<dbReference type="EMBL" id="JAATJU010013585">
    <property type="protein sequence ID" value="KAH0517896.1"/>
    <property type="molecule type" value="Genomic_DNA"/>
</dbReference>
<proteinExistence type="predicted"/>
<dbReference type="PANTHER" id="PTHR31387">
    <property type="entry name" value="TESTIS-EXPRESSED PROTEIN 19"/>
    <property type="match status" value="1"/>
</dbReference>
<gene>
    <name evidence="1" type="ORF">LTLLF_118350</name>
</gene>
<dbReference type="GO" id="GO:0008584">
    <property type="term" value="P:male gonad development"/>
    <property type="evidence" value="ECO:0007669"/>
    <property type="project" value="TreeGrafter"/>
</dbReference>